<dbReference type="NCBIfam" id="TIGR04433">
    <property type="entry name" value="UrcA_uranyl"/>
    <property type="match status" value="1"/>
</dbReference>
<organism evidence="2 3">
    <name type="scientific">Asticcacaulis excentricus</name>
    <dbReference type="NCBI Taxonomy" id="78587"/>
    <lineage>
        <taxon>Bacteria</taxon>
        <taxon>Pseudomonadati</taxon>
        <taxon>Pseudomonadota</taxon>
        <taxon>Alphaproteobacteria</taxon>
        <taxon>Caulobacterales</taxon>
        <taxon>Caulobacteraceae</taxon>
        <taxon>Asticcacaulis</taxon>
    </lineage>
</organism>
<proteinExistence type="predicted"/>
<keyword evidence="1" id="KW-0732">Signal</keyword>
<dbReference type="EMBL" id="AP018828">
    <property type="protein sequence ID" value="BBF81851.1"/>
    <property type="molecule type" value="Genomic_DNA"/>
</dbReference>
<dbReference type="InterPro" id="IPR030972">
    <property type="entry name" value="UrcA_uranyl"/>
</dbReference>
<name>A0A3G9G7I6_9CAUL</name>
<gene>
    <name evidence="2" type="ORF">EM6_2459</name>
</gene>
<protein>
    <recommendedName>
        <fullName evidence="4">UrcA family protein</fullName>
    </recommendedName>
</protein>
<evidence type="ECO:0000313" key="2">
    <source>
        <dbReference type="EMBL" id="BBF81851.1"/>
    </source>
</evidence>
<dbReference type="Proteomes" id="UP000278756">
    <property type="component" value="Chromosome 2"/>
</dbReference>
<evidence type="ECO:0000313" key="3">
    <source>
        <dbReference type="Proteomes" id="UP000278756"/>
    </source>
</evidence>
<dbReference type="AlphaFoldDB" id="A0A3G9G7I6"/>
<feature type="signal peptide" evidence="1">
    <location>
        <begin position="1"/>
        <end position="24"/>
    </location>
</feature>
<evidence type="ECO:0008006" key="4">
    <source>
        <dbReference type="Google" id="ProtNLM"/>
    </source>
</evidence>
<reference evidence="3" key="1">
    <citation type="journal article" date="2017" name="Biotechnol. Biofuels">
        <title>Evaluation of environmental bacterial communities as a factor affecting the growth of duckweed Lemna minor.</title>
        <authorList>
            <person name="Ishizawa H."/>
            <person name="Kuroda M."/>
            <person name="Morikawa M."/>
            <person name="Ike M."/>
        </authorList>
    </citation>
    <scope>NUCLEOTIDE SEQUENCE [LARGE SCALE GENOMIC DNA]</scope>
    <source>
        <strain evidence="3">M6</strain>
    </source>
</reference>
<evidence type="ECO:0000256" key="1">
    <source>
        <dbReference type="SAM" id="SignalP"/>
    </source>
</evidence>
<dbReference type="RefSeq" id="WP_126423476.1">
    <property type="nucleotide sequence ID" value="NZ_AP018828.1"/>
</dbReference>
<accession>A0A3G9G7I6</accession>
<dbReference type="OrthoDB" id="9960357at2"/>
<sequence length="126" mass="13471">MTTKFILSALATVMLFGAAGAVQAQDLSDRETTTRSVRVYGSDLRSTGGLENTYARLKYAARTTCDSGMDRDLKARQSDQACARAALDTAVADLNQPALSQLHAEKTGHAASVYADRGEERIVASK</sequence>
<reference evidence="3" key="2">
    <citation type="journal article" date="2017" name="Plant Physiol. Biochem.">
        <title>Differential oxidative and antioxidative response of duckweed Lemna minor toward plant growth promoting/inhibiting bacteria.</title>
        <authorList>
            <person name="Ishizawa H."/>
            <person name="Kuroda M."/>
            <person name="Morikawa M."/>
            <person name="Ike M."/>
        </authorList>
    </citation>
    <scope>NUCLEOTIDE SEQUENCE [LARGE SCALE GENOMIC DNA]</scope>
    <source>
        <strain evidence="3">M6</strain>
    </source>
</reference>
<feature type="chain" id="PRO_5018182911" description="UrcA family protein" evidence="1">
    <location>
        <begin position="25"/>
        <end position="126"/>
    </location>
</feature>